<dbReference type="CDD" id="cd16922">
    <property type="entry name" value="HATPase_EvgS-ArcB-TorS-like"/>
    <property type="match status" value="1"/>
</dbReference>
<accession>A0A6M0RZ25</accession>
<evidence type="ECO:0000259" key="14">
    <source>
        <dbReference type="PROSITE" id="PS50109"/>
    </source>
</evidence>
<dbReference type="Pfam" id="PF00512">
    <property type="entry name" value="HisKA"/>
    <property type="match status" value="1"/>
</dbReference>
<evidence type="ECO:0000256" key="4">
    <source>
        <dbReference type="ARBA" id="ARBA00022553"/>
    </source>
</evidence>
<gene>
    <name evidence="16" type="ORF">DXZ20_36085</name>
</gene>
<evidence type="ECO:0000256" key="13">
    <source>
        <dbReference type="PROSITE-ProRule" id="PRU00169"/>
    </source>
</evidence>
<dbReference type="InterPro" id="IPR001789">
    <property type="entry name" value="Sig_transdc_resp-reg_receiver"/>
</dbReference>
<sequence length="614" mass="67979">MPVIFISALGETLDKVKAFEVGGVDYVTKPFQIEEVLARVKNHLALTSARAEIKSLNENLEQRVIERTNQLQENLVQLAIARDEALAAEKAKSEFLATLSHEIRTPMNGIIGMTELLLDTNLDSEQRNFAETVQNCSSSLLTLINDILDFSKIESNKLDVEHAPFNLRTCVEESLELLAPKAVKKNLELCCVVDLDVPNTLVGDVTRLRQILVNLVGNAVKFTHEGEVVVKVHTTPSESDPQSANDEFLTIHFLVQDTGIGIPANKVDRLFKSFSQVDSSTTRKYGGTGLGLAISKKLCELMGGAMSVTSVVGEGSCFSFSISVQVFSEQDTPQAPQPNNQLLGKRVLIVDDNATNRDILTLQTKSWGIVPIAAQSGYEALGILSCQSDFDAIILDMQMPNMDGLTVANNIRLQGDYGQTIPLIMLTSIGRPELPENRVKAINFAAFLNKPIRQSRLYDVLTQVLIGKVQPKEDFKPTKTTLLEPTFGQTHPLKILVAEDNLVNQQLAKQYLNKLGYQPDIVSDGCKVLEAMQQHPYDVIFMDVQMPTMDGLVTTAKIREQWPLIRRPQIIALTANAMQGDRERFLAAGMDGYISKPIHLQELIETLKRVTEKL</sequence>
<evidence type="ECO:0000256" key="12">
    <source>
        <dbReference type="ARBA" id="ARBA00074306"/>
    </source>
</evidence>
<evidence type="ECO:0000256" key="10">
    <source>
        <dbReference type="ARBA" id="ARBA00064003"/>
    </source>
</evidence>
<keyword evidence="6" id="KW-0547">Nucleotide-binding</keyword>
<evidence type="ECO:0000313" key="16">
    <source>
        <dbReference type="EMBL" id="NEZ60962.1"/>
    </source>
</evidence>
<feature type="domain" description="Response regulatory" evidence="15">
    <location>
        <begin position="346"/>
        <end position="465"/>
    </location>
</feature>
<dbReference type="SMART" id="SM00448">
    <property type="entry name" value="REC"/>
    <property type="match status" value="2"/>
</dbReference>
<keyword evidence="17" id="KW-1185">Reference proteome</keyword>
<dbReference type="Gene3D" id="1.10.287.130">
    <property type="match status" value="1"/>
</dbReference>
<evidence type="ECO:0000256" key="11">
    <source>
        <dbReference type="ARBA" id="ARBA00068150"/>
    </source>
</evidence>
<dbReference type="SUPFAM" id="SSF47384">
    <property type="entry name" value="Homodimeric domain of signal transducing histidine kinase"/>
    <property type="match status" value="1"/>
</dbReference>
<keyword evidence="4 13" id="KW-0597">Phosphoprotein</keyword>
<dbReference type="InterPro" id="IPR011006">
    <property type="entry name" value="CheY-like_superfamily"/>
</dbReference>
<comment type="caution">
    <text evidence="16">The sequence shown here is derived from an EMBL/GenBank/DDBJ whole genome shotgun (WGS) entry which is preliminary data.</text>
</comment>
<dbReference type="Pfam" id="PF00072">
    <property type="entry name" value="Response_reg"/>
    <property type="match status" value="2"/>
</dbReference>
<keyword evidence="9" id="KW-0902">Two-component regulatory system</keyword>
<evidence type="ECO:0000256" key="5">
    <source>
        <dbReference type="ARBA" id="ARBA00022679"/>
    </source>
</evidence>
<dbReference type="AlphaFoldDB" id="A0A6M0RZ25"/>
<keyword evidence="5" id="KW-0808">Transferase</keyword>
<comment type="caution">
    <text evidence="13">Lacks conserved residue(s) required for the propagation of feature annotation.</text>
</comment>
<feature type="modified residue" description="4-aspartylphosphate" evidence="13">
    <location>
        <position position="396"/>
    </location>
</feature>
<dbReference type="InterPro" id="IPR003594">
    <property type="entry name" value="HATPase_dom"/>
</dbReference>
<dbReference type="PANTHER" id="PTHR45339:SF1">
    <property type="entry name" value="HYBRID SIGNAL TRANSDUCTION HISTIDINE KINASE J"/>
    <property type="match status" value="1"/>
</dbReference>
<dbReference type="InterPro" id="IPR003661">
    <property type="entry name" value="HisK_dim/P_dom"/>
</dbReference>
<dbReference type="Proteomes" id="UP000481033">
    <property type="component" value="Unassembled WGS sequence"/>
</dbReference>
<dbReference type="InterPro" id="IPR036097">
    <property type="entry name" value="HisK_dim/P_sf"/>
</dbReference>
<reference evidence="16 17" key="1">
    <citation type="journal article" date="2020" name="Microb. Ecol.">
        <title>Ecogenomics of the Marine Benthic Filamentous Cyanobacterium Adonisia.</title>
        <authorList>
            <person name="Walter J.M."/>
            <person name="Coutinho F.H."/>
            <person name="Leomil L."/>
            <person name="Hargreaves P.I."/>
            <person name="Campeao M.E."/>
            <person name="Vieira V.V."/>
            <person name="Silva B.S."/>
            <person name="Fistarol G.O."/>
            <person name="Salomon P.S."/>
            <person name="Sawabe T."/>
            <person name="Mino S."/>
            <person name="Hosokawa M."/>
            <person name="Miyashita H."/>
            <person name="Maruyama F."/>
            <person name="van Verk M.C."/>
            <person name="Dutilh B.E."/>
            <person name="Thompson C.C."/>
            <person name="Thompson F.L."/>
        </authorList>
    </citation>
    <scope>NUCLEOTIDE SEQUENCE [LARGE SCALE GENOMIC DNA]</scope>
    <source>
        <strain evidence="16 17">CCMR0081</strain>
    </source>
</reference>
<dbReference type="PROSITE" id="PS50109">
    <property type="entry name" value="HIS_KIN"/>
    <property type="match status" value="1"/>
</dbReference>
<dbReference type="Gene3D" id="6.10.250.690">
    <property type="match status" value="1"/>
</dbReference>
<dbReference type="InterPro" id="IPR036890">
    <property type="entry name" value="HATPase_C_sf"/>
</dbReference>
<dbReference type="SUPFAM" id="SSF52172">
    <property type="entry name" value="CheY-like"/>
    <property type="match status" value="3"/>
</dbReference>
<feature type="domain" description="Response regulatory" evidence="15">
    <location>
        <begin position="1"/>
        <end position="44"/>
    </location>
</feature>
<dbReference type="Gene3D" id="3.30.565.10">
    <property type="entry name" value="Histidine kinase-like ATPase, C-terminal domain"/>
    <property type="match status" value="1"/>
</dbReference>
<feature type="domain" description="Histidine kinase" evidence="14">
    <location>
        <begin position="98"/>
        <end position="326"/>
    </location>
</feature>
<comment type="subunit">
    <text evidence="10">At low DSF concentrations, interacts with RpfF.</text>
</comment>
<dbReference type="CDD" id="cd17546">
    <property type="entry name" value="REC_hyHK_CKI1_RcsC-like"/>
    <property type="match status" value="2"/>
</dbReference>
<dbReference type="Pfam" id="PF02518">
    <property type="entry name" value="HATPase_c"/>
    <property type="match status" value="1"/>
</dbReference>
<dbReference type="InterPro" id="IPR005467">
    <property type="entry name" value="His_kinase_dom"/>
</dbReference>
<dbReference type="EC" id="2.7.13.3" evidence="3"/>
<evidence type="ECO:0000256" key="9">
    <source>
        <dbReference type="ARBA" id="ARBA00023012"/>
    </source>
</evidence>
<dbReference type="PROSITE" id="PS50110">
    <property type="entry name" value="RESPONSE_REGULATORY"/>
    <property type="match status" value="3"/>
</dbReference>
<evidence type="ECO:0000256" key="7">
    <source>
        <dbReference type="ARBA" id="ARBA00022777"/>
    </source>
</evidence>
<evidence type="ECO:0000256" key="2">
    <source>
        <dbReference type="ARBA" id="ARBA00006402"/>
    </source>
</evidence>
<dbReference type="PRINTS" id="PR00344">
    <property type="entry name" value="BCTRLSENSOR"/>
</dbReference>
<keyword evidence="8" id="KW-0067">ATP-binding</keyword>
<comment type="similarity">
    <text evidence="2">In the N-terminal section; belongs to the phytochrome family.</text>
</comment>
<evidence type="ECO:0000256" key="8">
    <source>
        <dbReference type="ARBA" id="ARBA00022840"/>
    </source>
</evidence>
<feature type="modified residue" description="4-aspartylphosphate" evidence="13">
    <location>
        <position position="543"/>
    </location>
</feature>
<evidence type="ECO:0000259" key="15">
    <source>
        <dbReference type="PROSITE" id="PS50110"/>
    </source>
</evidence>
<dbReference type="InterPro" id="IPR004358">
    <property type="entry name" value="Sig_transdc_His_kin-like_C"/>
</dbReference>
<organism evidence="16 17">
    <name type="scientific">Adonisia turfae CCMR0081</name>
    <dbReference type="NCBI Taxonomy" id="2292702"/>
    <lineage>
        <taxon>Bacteria</taxon>
        <taxon>Bacillati</taxon>
        <taxon>Cyanobacteriota</taxon>
        <taxon>Adonisia</taxon>
        <taxon>Adonisia turfae</taxon>
    </lineage>
</organism>
<dbReference type="SMART" id="SM00387">
    <property type="entry name" value="HATPase_c"/>
    <property type="match status" value="1"/>
</dbReference>
<protein>
    <recommendedName>
        <fullName evidence="12">Circadian input-output histidine kinase CikA</fullName>
        <ecNumber evidence="3">2.7.13.3</ecNumber>
    </recommendedName>
    <alternativeName>
        <fullName evidence="11">Sensory/regulatory protein RpfC</fullName>
    </alternativeName>
</protein>
<dbReference type="SMART" id="SM00388">
    <property type="entry name" value="HisKA"/>
    <property type="match status" value="1"/>
</dbReference>
<dbReference type="PANTHER" id="PTHR45339">
    <property type="entry name" value="HYBRID SIGNAL TRANSDUCTION HISTIDINE KINASE J"/>
    <property type="match status" value="1"/>
</dbReference>
<dbReference type="FunFam" id="1.10.287.130:FF:000002">
    <property type="entry name" value="Two-component osmosensing histidine kinase"/>
    <property type="match status" value="1"/>
</dbReference>
<proteinExistence type="inferred from homology"/>
<evidence type="ECO:0000256" key="1">
    <source>
        <dbReference type="ARBA" id="ARBA00000085"/>
    </source>
</evidence>
<dbReference type="GO" id="GO:0000155">
    <property type="term" value="F:phosphorelay sensor kinase activity"/>
    <property type="evidence" value="ECO:0007669"/>
    <property type="project" value="InterPro"/>
</dbReference>
<evidence type="ECO:0000313" key="17">
    <source>
        <dbReference type="Proteomes" id="UP000481033"/>
    </source>
</evidence>
<dbReference type="Gene3D" id="3.40.50.2300">
    <property type="match status" value="2"/>
</dbReference>
<feature type="domain" description="Response regulatory" evidence="15">
    <location>
        <begin position="494"/>
        <end position="611"/>
    </location>
</feature>
<dbReference type="CDD" id="cd00082">
    <property type="entry name" value="HisKA"/>
    <property type="match status" value="1"/>
</dbReference>
<comment type="catalytic activity">
    <reaction evidence="1">
        <text>ATP + protein L-histidine = ADP + protein N-phospho-L-histidine.</text>
        <dbReference type="EC" id="2.7.13.3"/>
    </reaction>
</comment>
<evidence type="ECO:0000256" key="3">
    <source>
        <dbReference type="ARBA" id="ARBA00012438"/>
    </source>
</evidence>
<keyword evidence="7" id="KW-0418">Kinase</keyword>
<dbReference type="SUPFAM" id="SSF55874">
    <property type="entry name" value="ATPase domain of HSP90 chaperone/DNA topoisomerase II/histidine kinase"/>
    <property type="match status" value="1"/>
</dbReference>
<dbReference type="EMBL" id="QXHD01000004">
    <property type="protein sequence ID" value="NEZ60962.1"/>
    <property type="molecule type" value="Genomic_DNA"/>
</dbReference>
<name>A0A6M0RZ25_9CYAN</name>
<dbReference type="GO" id="GO:0005524">
    <property type="term" value="F:ATP binding"/>
    <property type="evidence" value="ECO:0007669"/>
    <property type="project" value="UniProtKB-KW"/>
</dbReference>
<dbReference type="FunFam" id="3.30.565.10:FF:000010">
    <property type="entry name" value="Sensor histidine kinase RcsC"/>
    <property type="match status" value="1"/>
</dbReference>
<evidence type="ECO:0000256" key="6">
    <source>
        <dbReference type="ARBA" id="ARBA00022741"/>
    </source>
</evidence>